<reference evidence="14" key="1">
    <citation type="journal article" date="2019" name="Nat. Commun.">
        <title>The genome of broomcorn millet.</title>
        <authorList>
            <person name="Zou C."/>
            <person name="Miki D."/>
            <person name="Li D."/>
            <person name="Tang Q."/>
            <person name="Xiao L."/>
            <person name="Rajput S."/>
            <person name="Deng P."/>
            <person name="Jia W."/>
            <person name="Huang R."/>
            <person name="Zhang M."/>
            <person name="Sun Y."/>
            <person name="Hu J."/>
            <person name="Fu X."/>
            <person name="Schnable P.S."/>
            <person name="Li F."/>
            <person name="Zhang H."/>
            <person name="Feng B."/>
            <person name="Zhu X."/>
            <person name="Liu R."/>
            <person name="Schnable J.C."/>
            <person name="Zhu J.-K."/>
            <person name="Zhang H."/>
        </authorList>
    </citation>
    <scope>NUCLEOTIDE SEQUENCE [LARGE SCALE GENOMIC DNA]</scope>
</reference>
<keyword evidence="4" id="KW-0444">Lipid biosynthesis</keyword>
<evidence type="ECO:0000256" key="1">
    <source>
        <dbReference type="ARBA" id="ARBA00001954"/>
    </source>
</evidence>
<keyword evidence="14" id="KW-1185">Reference proteome</keyword>
<sequence>MALAATFSRFGYPSCKPNAPAGRYCCYHKPPTKAAAAAGNGVLSLSSSWRCRSTPREIMAGAGRRPEKKDVADEEEEWRSYLAPERLEVLRQLEPWVEEHVLQLLKPVEASWQPSDLLPDAAALGSDGFHAACLDLRAAAAGVPDELLVCLVANMVTEEALPTYPSGLNRFEVVRDATGTDTTAWVRWIRGWSAEENRHGDVLNRYMHLSGRFDMREVERTVQRLVRDGMTIHAHASPFHGFVYVSFQERATAIAHGNTGRLVGARGAGDAALARICGTVAADEKRHEAAYTRIMGSSSSDFYARIIAIAEKAGTYTLSDYRCILEHLIGQWGVKELAAGLSGEGRRARDYLCALPNRIERMEEKAHDIATKAQKKPTRIPITWIFGRTISV</sequence>
<dbReference type="CDD" id="cd01050">
    <property type="entry name" value="Acyl_ACP_Desat"/>
    <property type="match status" value="1"/>
</dbReference>
<comment type="cofactor">
    <cofactor evidence="12">
        <name>Fe cation</name>
        <dbReference type="ChEBI" id="CHEBI:24875"/>
    </cofactor>
    <text evidence="12">Binds 2 iron ions per subunit.</text>
</comment>
<feature type="binding site" evidence="12">
    <location>
        <position position="196"/>
    </location>
    <ligand>
        <name>Fe cation</name>
        <dbReference type="ChEBI" id="CHEBI:24875"/>
        <label>2</label>
    </ligand>
</feature>
<dbReference type="GO" id="GO:0009570">
    <property type="term" value="C:chloroplast stroma"/>
    <property type="evidence" value="ECO:0007669"/>
    <property type="project" value="TreeGrafter"/>
</dbReference>
<comment type="caution">
    <text evidence="13">The sequence shown here is derived from an EMBL/GenBank/DDBJ whole genome shotgun (WGS) entry which is preliminary data.</text>
</comment>
<feature type="binding site" evidence="12">
    <location>
        <position position="249"/>
    </location>
    <ligand>
        <name>Fe cation</name>
        <dbReference type="ChEBI" id="CHEBI:24875"/>
        <label>2</label>
    </ligand>
</feature>
<proteinExistence type="inferred from homology"/>
<evidence type="ECO:0000256" key="2">
    <source>
        <dbReference type="ARBA" id="ARBA00004872"/>
    </source>
</evidence>
<dbReference type="PANTHER" id="PTHR31155:SF15">
    <property type="entry name" value="ACYL-[ACYL-CARRIER-PROTEIN] DESATURASE 6, CHLOROPLASTIC"/>
    <property type="match status" value="1"/>
</dbReference>
<evidence type="ECO:0000313" key="14">
    <source>
        <dbReference type="Proteomes" id="UP000275267"/>
    </source>
</evidence>
<feature type="binding site" evidence="12">
    <location>
        <position position="284"/>
    </location>
    <ligand>
        <name>Fe cation</name>
        <dbReference type="ChEBI" id="CHEBI:24875"/>
        <label>2</label>
    </ligand>
</feature>
<dbReference type="EMBL" id="PQIB02000005">
    <property type="protein sequence ID" value="RLN16532.1"/>
    <property type="molecule type" value="Genomic_DNA"/>
</dbReference>
<comment type="cofactor">
    <cofactor evidence="1">
        <name>Fe(2+)</name>
        <dbReference type="ChEBI" id="CHEBI:29033"/>
    </cofactor>
</comment>
<gene>
    <name evidence="13" type="ORF">C2845_PM02G17160</name>
</gene>
<dbReference type="InterPro" id="IPR005067">
    <property type="entry name" value="Fatty_acid_desaturase-2"/>
</dbReference>
<keyword evidence="6" id="KW-0276">Fatty acid metabolism</keyword>
<evidence type="ECO:0000256" key="5">
    <source>
        <dbReference type="ARBA" id="ARBA00022723"/>
    </source>
</evidence>
<dbReference type="STRING" id="4540.A0A3L6S8U2"/>
<dbReference type="AlphaFoldDB" id="A0A3L6S8U2"/>
<organism evidence="13 14">
    <name type="scientific">Panicum miliaceum</name>
    <name type="common">Proso millet</name>
    <name type="synonym">Broomcorn millet</name>
    <dbReference type="NCBI Taxonomy" id="4540"/>
    <lineage>
        <taxon>Eukaryota</taxon>
        <taxon>Viridiplantae</taxon>
        <taxon>Streptophyta</taxon>
        <taxon>Embryophyta</taxon>
        <taxon>Tracheophyta</taxon>
        <taxon>Spermatophyta</taxon>
        <taxon>Magnoliopsida</taxon>
        <taxon>Liliopsida</taxon>
        <taxon>Poales</taxon>
        <taxon>Poaceae</taxon>
        <taxon>PACMAD clade</taxon>
        <taxon>Panicoideae</taxon>
        <taxon>Panicodae</taxon>
        <taxon>Paniceae</taxon>
        <taxon>Panicinae</taxon>
        <taxon>Panicum</taxon>
        <taxon>Panicum sect. Panicum</taxon>
    </lineage>
</organism>
<comment type="similarity">
    <text evidence="3">Belongs to the fatty acid desaturase type 2 family.</text>
</comment>
<keyword evidence="7" id="KW-0809">Transit peptide</keyword>
<feature type="binding site" evidence="12">
    <location>
        <position position="199"/>
    </location>
    <ligand>
        <name>Fe cation</name>
        <dbReference type="ChEBI" id="CHEBI:24875"/>
        <label>1</label>
    </ligand>
</feature>
<feature type="binding site" evidence="12">
    <location>
        <position position="196"/>
    </location>
    <ligand>
        <name>Fe cation</name>
        <dbReference type="ChEBI" id="CHEBI:24875"/>
        <label>1</label>
    </ligand>
</feature>
<evidence type="ECO:0000256" key="4">
    <source>
        <dbReference type="ARBA" id="ARBA00022516"/>
    </source>
</evidence>
<dbReference type="GO" id="GO:0006633">
    <property type="term" value="P:fatty acid biosynthetic process"/>
    <property type="evidence" value="ECO:0007669"/>
    <property type="project" value="UniProtKB-KW"/>
</dbReference>
<dbReference type="UniPathway" id="UPA00199"/>
<dbReference type="PIRSF" id="PIRSF000346">
    <property type="entry name" value="Dlt9_acylACP_des"/>
    <property type="match status" value="1"/>
</dbReference>
<evidence type="ECO:0000256" key="10">
    <source>
        <dbReference type="ARBA" id="ARBA00023098"/>
    </source>
</evidence>
<evidence type="ECO:0000256" key="12">
    <source>
        <dbReference type="PIRSR" id="PIRSR000346-1"/>
    </source>
</evidence>
<keyword evidence="11" id="KW-0275">Fatty acid biosynthesis</keyword>
<feature type="binding site" evidence="12">
    <location>
        <position position="158"/>
    </location>
    <ligand>
        <name>Fe cation</name>
        <dbReference type="ChEBI" id="CHEBI:24875"/>
        <label>1</label>
    </ligand>
</feature>
<dbReference type="InterPro" id="IPR009078">
    <property type="entry name" value="Ferritin-like_SF"/>
</dbReference>
<accession>A0A3L6S8U2</accession>
<evidence type="ECO:0000256" key="11">
    <source>
        <dbReference type="ARBA" id="ARBA00023160"/>
    </source>
</evidence>
<keyword evidence="5 12" id="KW-0479">Metal-binding</keyword>
<dbReference type="Pfam" id="PF03405">
    <property type="entry name" value="FA_desaturase_2"/>
    <property type="match status" value="2"/>
</dbReference>
<keyword evidence="10" id="KW-0443">Lipid metabolism</keyword>
<name>A0A3L6S8U2_PANMI</name>
<evidence type="ECO:0000256" key="3">
    <source>
        <dbReference type="ARBA" id="ARBA00008749"/>
    </source>
</evidence>
<evidence type="ECO:0000313" key="13">
    <source>
        <dbReference type="EMBL" id="RLN16532.1"/>
    </source>
</evidence>
<dbReference type="Proteomes" id="UP000275267">
    <property type="component" value="Unassembled WGS sequence"/>
</dbReference>
<dbReference type="GO" id="GO:0046872">
    <property type="term" value="F:metal ion binding"/>
    <property type="evidence" value="ECO:0007669"/>
    <property type="project" value="UniProtKB-KW"/>
</dbReference>
<evidence type="ECO:0000256" key="8">
    <source>
        <dbReference type="ARBA" id="ARBA00023002"/>
    </source>
</evidence>
<dbReference type="SUPFAM" id="SSF47240">
    <property type="entry name" value="Ferritin-like"/>
    <property type="match status" value="1"/>
</dbReference>
<evidence type="ECO:0000256" key="9">
    <source>
        <dbReference type="ARBA" id="ARBA00023004"/>
    </source>
</evidence>
<keyword evidence="9 12" id="KW-0408">Iron</keyword>
<evidence type="ECO:0000256" key="6">
    <source>
        <dbReference type="ARBA" id="ARBA00022832"/>
    </source>
</evidence>
<protein>
    <submittedName>
        <fullName evidence="13">Uncharacterized protein</fullName>
    </submittedName>
</protein>
<dbReference type="InterPro" id="IPR012348">
    <property type="entry name" value="RNR-like"/>
</dbReference>
<feature type="binding site" evidence="12">
    <location>
        <position position="284"/>
    </location>
    <ligand>
        <name>Fe cation</name>
        <dbReference type="ChEBI" id="CHEBI:24875"/>
        <label>1</label>
    </ligand>
</feature>
<keyword evidence="8" id="KW-0560">Oxidoreductase</keyword>
<comment type="pathway">
    <text evidence="2">Lipid metabolism; fatty acid metabolism.</text>
</comment>
<dbReference type="PANTHER" id="PTHR31155">
    <property type="entry name" value="ACYL- ACYL-CARRIER-PROTEIN DESATURASE-RELATED"/>
    <property type="match status" value="1"/>
</dbReference>
<evidence type="ECO:0000256" key="7">
    <source>
        <dbReference type="ARBA" id="ARBA00022946"/>
    </source>
</evidence>
<feature type="binding site" evidence="12">
    <location>
        <position position="287"/>
    </location>
    <ligand>
        <name>Fe cation</name>
        <dbReference type="ChEBI" id="CHEBI:24875"/>
        <label>2</label>
    </ligand>
</feature>
<dbReference type="OrthoDB" id="645584at2759"/>
<dbReference type="Gene3D" id="1.10.620.20">
    <property type="entry name" value="Ribonucleotide Reductase, subunit A"/>
    <property type="match status" value="2"/>
</dbReference>
<dbReference type="GO" id="GO:0045300">
    <property type="term" value="F:stearoyl-[ACP] desaturase activity"/>
    <property type="evidence" value="ECO:0007669"/>
    <property type="project" value="InterPro"/>
</dbReference>